<name>A0ABD1Z3D2_9MARC</name>
<accession>A0ABD1Z3D2</accession>
<dbReference type="PROSITE" id="PS50004">
    <property type="entry name" value="C2"/>
    <property type="match status" value="1"/>
</dbReference>
<dbReference type="Pfam" id="PF00168">
    <property type="entry name" value="C2"/>
    <property type="match status" value="1"/>
</dbReference>
<proteinExistence type="predicted"/>
<keyword evidence="2" id="KW-0106">Calcium</keyword>
<comment type="caution">
    <text evidence="4">The sequence shown here is derived from an EMBL/GenBank/DDBJ whole genome shotgun (WGS) entry which is preliminary data.</text>
</comment>
<dbReference type="SMART" id="SM00239">
    <property type="entry name" value="C2"/>
    <property type="match status" value="1"/>
</dbReference>
<evidence type="ECO:0000256" key="2">
    <source>
        <dbReference type="ARBA" id="ARBA00022837"/>
    </source>
</evidence>
<dbReference type="InterPro" id="IPR035892">
    <property type="entry name" value="C2_domain_sf"/>
</dbReference>
<organism evidence="4 5">
    <name type="scientific">Riccia fluitans</name>
    <dbReference type="NCBI Taxonomy" id="41844"/>
    <lineage>
        <taxon>Eukaryota</taxon>
        <taxon>Viridiplantae</taxon>
        <taxon>Streptophyta</taxon>
        <taxon>Embryophyta</taxon>
        <taxon>Marchantiophyta</taxon>
        <taxon>Marchantiopsida</taxon>
        <taxon>Marchantiidae</taxon>
        <taxon>Marchantiales</taxon>
        <taxon>Ricciaceae</taxon>
        <taxon>Riccia</taxon>
    </lineage>
</organism>
<feature type="domain" description="C2" evidence="3">
    <location>
        <begin position="1"/>
        <end position="103"/>
    </location>
</feature>
<protein>
    <recommendedName>
        <fullName evidence="3">C2 domain-containing protein</fullName>
    </recommendedName>
</protein>
<dbReference type="GO" id="GO:0046872">
    <property type="term" value="F:metal ion binding"/>
    <property type="evidence" value="ECO:0007669"/>
    <property type="project" value="UniProtKB-KW"/>
</dbReference>
<keyword evidence="1" id="KW-0479">Metal-binding</keyword>
<gene>
    <name evidence="4" type="ORF">R1flu_009869</name>
</gene>
<dbReference type="PANTHER" id="PTHR46502">
    <property type="entry name" value="C2 DOMAIN-CONTAINING"/>
    <property type="match status" value="1"/>
</dbReference>
<evidence type="ECO:0000256" key="1">
    <source>
        <dbReference type="ARBA" id="ARBA00022723"/>
    </source>
</evidence>
<sequence>MPAGTVKVFLVGASALRDSEWFGKGDPYAVIECGDKHVRSNTVRDQGSKPIWNQKFHFYVDDSVTEMTVKIYNENTLQVDDLIGSVTFSLDRAFADKKVPIQSYSVQPKGDVNLQLSYTRKVKPAIRMTKSFPGPYSPQTHSSPYV</sequence>
<evidence type="ECO:0000313" key="5">
    <source>
        <dbReference type="Proteomes" id="UP001605036"/>
    </source>
</evidence>
<evidence type="ECO:0000313" key="4">
    <source>
        <dbReference type="EMBL" id="KAL2642282.1"/>
    </source>
</evidence>
<dbReference type="Gene3D" id="2.60.40.150">
    <property type="entry name" value="C2 domain"/>
    <property type="match status" value="1"/>
</dbReference>
<dbReference type="AlphaFoldDB" id="A0ABD1Z3D2"/>
<reference evidence="4 5" key="1">
    <citation type="submission" date="2024-09" db="EMBL/GenBank/DDBJ databases">
        <title>Chromosome-scale assembly of Riccia fluitans.</title>
        <authorList>
            <person name="Paukszto L."/>
            <person name="Sawicki J."/>
            <person name="Karawczyk K."/>
            <person name="Piernik-Szablinska J."/>
            <person name="Szczecinska M."/>
            <person name="Mazdziarz M."/>
        </authorList>
    </citation>
    <scope>NUCLEOTIDE SEQUENCE [LARGE SCALE GENOMIC DNA]</scope>
    <source>
        <strain evidence="4">Rf_01</strain>
        <tissue evidence="4">Aerial parts of the thallus</tissue>
    </source>
</reference>
<dbReference type="InterPro" id="IPR000008">
    <property type="entry name" value="C2_dom"/>
</dbReference>
<dbReference type="Proteomes" id="UP001605036">
    <property type="component" value="Unassembled WGS sequence"/>
</dbReference>
<dbReference type="PANTHER" id="PTHR46502:SF2">
    <property type="entry name" value="16 KDA PHLOEM PROTEIN 2"/>
    <property type="match status" value="1"/>
</dbReference>
<keyword evidence="5" id="KW-1185">Reference proteome</keyword>
<evidence type="ECO:0000259" key="3">
    <source>
        <dbReference type="PROSITE" id="PS50004"/>
    </source>
</evidence>
<dbReference type="EMBL" id="JBHFFA010000002">
    <property type="protein sequence ID" value="KAL2642282.1"/>
    <property type="molecule type" value="Genomic_DNA"/>
</dbReference>
<dbReference type="SUPFAM" id="SSF49562">
    <property type="entry name" value="C2 domain (Calcium/lipid-binding domain, CaLB)"/>
    <property type="match status" value="1"/>
</dbReference>